<comment type="caution">
    <text evidence="3">The sequence shown here is derived from an EMBL/GenBank/DDBJ whole genome shotgun (WGS) entry which is preliminary data.</text>
</comment>
<dbReference type="InterPro" id="IPR040576">
    <property type="entry name" value="DLP_helical"/>
</dbReference>
<gene>
    <name evidence="3" type="ORF">CPA56_06795</name>
</gene>
<evidence type="ECO:0000313" key="3">
    <source>
        <dbReference type="EMBL" id="MBA5727685.1"/>
    </source>
</evidence>
<dbReference type="Gene3D" id="3.40.50.300">
    <property type="entry name" value="P-loop containing nucleotide triphosphate hydrolases"/>
    <property type="match status" value="1"/>
</dbReference>
<keyword evidence="4" id="KW-1185">Reference proteome</keyword>
<accession>A0ABR5ZTN0</accession>
<evidence type="ECO:0000259" key="1">
    <source>
        <dbReference type="Pfam" id="PF01926"/>
    </source>
</evidence>
<sequence length="552" mass="62274">MDMSGEIQKVKAFLEKGEQCGVQIPIEVKEKLAALDRNDSLLRVVLVGGFSVGKTSIASAWLGKPREDMKISQAESPSAVTVYEVDGGVQLVDTPGLFGFKEKNISDGDAQTYRDMTRKYVSEADILLYVLDPSNPIKESHAQELHWLFRELNLLSRTVFVLSQFDKIADVEDEEDFQRHLAVKREAVIGRLDDLIGLGKEERGQLLIVAVSANPFDEGVEYWSQPENAEEFRGLSHIGDLQKTTDQMLVRSGGAEQVKKQTALSIVRDVTKRQMIPAVEQAGEVFRSAQRALRKAGQESNKLERFRREAVESRLALCRWVENYFSDLIVQLKHTASEDFEEFFYRHIGENGGRLQRNIQLHFEEELGTILHQLEAMTVAFRDSESDWAFLRNVAKGADYVQKGGFISGSTVLAARDALGVGIKFKPWGAIGLASKLNVGLAAAGPIIEGIMMWKKYNDEQNFQTQKKEIVAALEEQRKYLNDLLDSPDFMKNFFPQLAQMENAFQAIREAGEEARRAFRAIYQWAEEGRRLCQQYGIEIPALPDESQIVDI</sequence>
<reference evidence="3 4" key="1">
    <citation type="submission" date="2017-10" db="EMBL/GenBank/DDBJ databases">
        <authorList>
            <person name="Jakob F."/>
        </authorList>
    </citation>
    <scope>NUCLEOTIDE SEQUENCE [LARGE SCALE GENOMIC DNA]</scope>
    <source>
        <strain evidence="3 4">TMW 2.1889</strain>
    </source>
</reference>
<dbReference type="Pfam" id="PF01926">
    <property type="entry name" value="MMR_HSR1"/>
    <property type="match status" value="1"/>
</dbReference>
<dbReference type="InterPro" id="IPR027417">
    <property type="entry name" value="P-loop_NTPase"/>
</dbReference>
<feature type="domain" description="G" evidence="1">
    <location>
        <begin position="43"/>
        <end position="146"/>
    </location>
</feature>
<feature type="domain" description="Dynamin-like helical" evidence="2">
    <location>
        <begin position="200"/>
        <end position="516"/>
    </location>
</feature>
<protein>
    <submittedName>
        <fullName evidence="3">Labile enterotoxin output A</fullName>
    </submittedName>
</protein>
<dbReference type="NCBIfam" id="NF041922">
    <property type="entry name" value="DLP_LeoA_gen"/>
    <property type="match status" value="1"/>
</dbReference>
<dbReference type="Pfam" id="PF18709">
    <property type="entry name" value="DLP_helical"/>
    <property type="match status" value="1"/>
</dbReference>
<name>A0ABR5ZTN0_9PROT</name>
<proteinExistence type="predicted"/>
<evidence type="ECO:0000313" key="4">
    <source>
        <dbReference type="Proteomes" id="UP000765338"/>
    </source>
</evidence>
<dbReference type="InterPro" id="IPR049678">
    <property type="entry name" value="LeoA-like"/>
</dbReference>
<dbReference type="EMBL" id="PDLY01000004">
    <property type="protein sequence ID" value="MBA5727685.1"/>
    <property type="molecule type" value="Genomic_DNA"/>
</dbReference>
<dbReference type="Proteomes" id="UP000765338">
    <property type="component" value="Unassembled WGS sequence"/>
</dbReference>
<evidence type="ECO:0000259" key="2">
    <source>
        <dbReference type="Pfam" id="PF18709"/>
    </source>
</evidence>
<dbReference type="SUPFAM" id="SSF52540">
    <property type="entry name" value="P-loop containing nucleoside triphosphate hydrolases"/>
    <property type="match status" value="1"/>
</dbReference>
<organism evidence="3 4">
    <name type="scientific">Bombella mellum</name>
    <dbReference type="NCBI Taxonomy" id="2039288"/>
    <lineage>
        <taxon>Bacteria</taxon>
        <taxon>Pseudomonadati</taxon>
        <taxon>Pseudomonadota</taxon>
        <taxon>Alphaproteobacteria</taxon>
        <taxon>Acetobacterales</taxon>
        <taxon>Acetobacteraceae</taxon>
        <taxon>Bombella</taxon>
    </lineage>
</organism>
<dbReference type="InterPro" id="IPR006073">
    <property type="entry name" value="GTP-bd"/>
</dbReference>